<proteinExistence type="predicted"/>
<dbReference type="EMBL" id="CVRI01000003">
    <property type="protein sequence ID" value="CRK87038.1"/>
    <property type="molecule type" value="Genomic_DNA"/>
</dbReference>
<protein>
    <submittedName>
        <fullName evidence="1">CLUMA_CG000915, isoform A</fullName>
    </submittedName>
</protein>
<keyword evidence="2" id="KW-1185">Reference proteome</keyword>
<dbReference type="AlphaFoldDB" id="A0A1J1HKP7"/>
<evidence type="ECO:0000313" key="2">
    <source>
        <dbReference type="Proteomes" id="UP000183832"/>
    </source>
</evidence>
<reference evidence="1 2" key="1">
    <citation type="submission" date="2015-04" db="EMBL/GenBank/DDBJ databases">
        <authorList>
            <person name="Syromyatnikov M.Y."/>
            <person name="Popov V.N."/>
        </authorList>
    </citation>
    <scope>NUCLEOTIDE SEQUENCE [LARGE SCALE GENOMIC DNA]</scope>
</reference>
<organism evidence="1 2">
    <name type="scientific">Clunio marinus</name>
    <dbReference type="NCBI Taxonomy" id="568069"/>
    <lineage>
        <taxon>Eukaryota</taxon>
        <taxon>Metazoa</taxon>
        <taxon>Ecdysozoa</taxon>
        <taxon>Arthropoda</taxon>
        <taxon>Hexapoda</taxon>
        <taxon>Insecta</taxon>
        <taxon>Pterygota</taxon>
        <taxon>Neoptera</taxon>
        <taxon>Endopterygota</taxon>
        <taxon>Diptera</taxon>
        <taxon>Nematocera</taxon>
        <taxon>Chironomoidea</taxon>
        <taxon>Chironomidae</taxon>
        <taxon>Clunio</taxon>
    </lineage>
</organism>
<name>A0A1J1HKP7_9DIPT</name>
<gene>
    <name evidence="1" type="ORF">CLUMA_CG000915</name>
</gene>
<evidence type="ECO:0000313" key="1">
    <source>
        <dbReference type="EMBL" id="CRK87038.1"/>
    </source>
</evidence>
<sequence length="125" mass="14670">MKSNERLRQNTWKILTQFFSPDKNVFTFFHYSPHMQVTLKEAFSTMNFKDPLYNLICFNLHSLDTLKFLSCLVISQNQQDKLTLLQQSVVQDAKSALMLSVYMQVYILITFPHSSIVQILECIKL</sequence>
<accession>A0A1J1HKP7</accession>
<dbReference type="Proteomes" id="UP000183832">
    <property type="component" value="Unassembled WGS sequence"/>
</dbReference>